<gene>
    <name evidence="3" type="ORF">GCM10010528_16010</name>
</gene>
<feature type="domain" description="Peptidase M28" evidence="2">
    <location>
        <begin position="109"/>
        <end position="298"/>
    </location>
</feature>
<sequence length="765" mass="80120">MAAGLAGWIGFLVLLVIAVLTVWDQVPPSPVPADAPPGQFSAERAQRKIEKFAAKPHPIGTAEHARVRDYLVDQLRSLGLDPHLHESTGIVDPGGSGTAGLIRAARVQNIVAVIKGTAPRGQILLTAHYDSVPTGPGANDDGVGVATILEVARALTQGSFAPRNDIVLLITDGEESGLLGAEAFVHDHRAGVDHAVVLNHEARGAGGPVIMFRAAPGAKALTRLYADVAPYPSGNSTTASLFKLIPNNTDFSVFHAAGFTGMDFAYVGRGAYYHSSLDSPSNVGRRSMQQMGDNTLALVRALVGADLTEYTVPTGDAVYFNVPPRLMVHFSAGWAWVLVVLAVLLVIGLVAFARIRRVVMLRQVVGGCVAVLFLVAAVVFAGSAYWAALKWIEPGFRRLLVDSPWEPRWLQIGAVVVGGLVLGVWYIVVRRLGVWALWLAALVLVTLLGVLGVALSPQLAPVLVPAPFAALGGWVALAAPKPVWRAVALTLGLVPAAVLILATGWMASDLGMGYGMYLSLPLIVLALLLMLPLVARPQIRWRRAAVFPAGAAVVVVVVSGLGVAANTPSAARPGRVELAYILDADSGRAAWVVPMTSEKSPALSSWASGYVGPAITDNPAPEPAAPRARVGPASPAALVPPQLRVVGDVTAGAIRTLKLVLTSPRGAEGIVLVADDPDGRVSRIAVEGRAVTPKAQNGMVGINVQGGRGPVEVELHFAAGGPLRVRLADFDRLPAALAGLPGYTPPPDDLYLGYSRRTVVASHLF</sequence>
<comment type="caution">
    <text evidence="3">The sequence shown here is derived from an EMBL/GenBank/DDBJ whole genome shotgun (WGS) entry which is preliminary data.</text>
</comment>
<dbReference type="PANTHER" id="PTHR12147">
    <property type="entry name" value="METALLOPEPTIDASE M28 FAMILY MEMBER"/>
    <property type="match status" value="1"/>
</dbReference>
<keyword evidence="1" id="KW-1133">Transmembrane helix</keyword>
<dbReference type="Pfam" id="PF04389">
    <property type="entry name" value="Peptidase_M28"/>
    <property type="match status" value="1"/>
</dbReference>
<dbReference type="Proteomes" id="UP001501035">
    <property type="component" value="Unassembled WGS sequence"/>
</dbReference>
<feature type="transmembrane region" description="Helical" evidence="1">
    <location>
        <begin position="546"/>
        <end position="565"/>
    </location>
</feature>
<organism evidence="3 4">
    <name type="scientific">Gordonia defluvii</name>
    <dbReference type="NCBI Taxonomy" id="283718"/>
    <lineage>
        <taxon>Bacteria</taxon>
        <taxon>Bacillati</taxon>
        <taxon>Actinomycetota</taxon>
        <taxon>Actinomycetes</taxon>
        <taxon>Mycobacteriales</taxon>
        <taxon>Gordoniaceae</taxon>
        <taxon>Gordonia</taxon>
    </lineage>
</organism>
<name>A0ABP6L8M5_9ACTN</name>
<proteinExistence type="predicted"/>
<feature type="transmembrane region" description="Helical" evidence="1">
    <location>
        <begin position="333"/>
        <end position="352"/>
    </location>
</feature>
<feature type="transmembrane region" description="Helical" evidence="1">
    <location>
        <begin position="486"/>
        <end position="508"/>
    </location>
</feature>
<accession>A0ABP6L8M5</accession>
<evidence type="ECO:0000313" key="3">
    <source>
        <dbReference type="EMBL" id="GAA3036105.1"/>
    </source>
</evidence>
<dbReference type="InterPro" id="IPR045175">
    <property type="entry name" value="M28_fam"/>
</dbReference>
<reference evidence="4" key="1">
    <citation type="journal article" date="2019" name="Int. J. Syst. Evol. Microbiol.">
        <title>The Global Catalogue of Microorganisms (GCM) 10K type strain sequencing project: providing services to taxonomists for standard genome sequencing and annotation.</title>
        <authorList>
            <consortium name="The Broad Institute Genomics Platform"/>
            <consortium name="The Broad Institute Genome Sequencing Center for Infectious Disease"/>
            <person name="Wu L."/>
            <person name="Ma J."/>
        </authorList>
    </citation>
    <scope>NUCLEOTIDE SEQUENCE [LARGE SCALE GENOMIC DNA]</scope>
    <source>
        <strain evidence="4">JCM 14234</strain>
    </source>
</reference>
<dbReference type="PANTHER" id="PTHR12147:SF26">
    <property type="entry name" value="PEPTIDASE M28 DOMAIN-CONTAINING PROTEIN"/>
    <property type="match status" value="1"/>
</dbReference>
<keyword evidence="1" id="KW-0472">Membrane</keyword>
<keyword evidence="4" id="KW-1185">Reference proteome</keyword>
<dbReference type="SUPFAM" id="SSF53187">
    <property type="entry name" value="Zn-dependent exopeptidases"/>
    <property type="match status" value="1"/>
</dbReference>
<feature type="transmembrane region" description="Helical" evidence="1">
    <location>
        <begin position="364"/>
        <end position="389"/>
    </location>
</feature>
<dbReference type="Gene3D" id="3.40.630.10">
    <property type="entry name" value="Zn peptidases"/>
    <property type="match status" value="1"/>
</dbReference>
<protein>
    <submittedName>
        <fullName evidence="3">M20/M25/M40 family metallo-hydrolase</fullName>
    </submittedName>
</protein>
<evidence type="ECO:0000313" key="4">
    <source>
        <dbReference type="Proteomes" id="UP001501035"/>
    </source>
</evidence>
<feature type="transmembrane region" description="Helical" evidence="1">
    <location>
        <begin position="514"/>
        <end position="534"/>
    </location>
</feature>
<evidence type="ECO:0000256" key="1">
    <source>
        <dbReference type="SAM" id="Phobius"/>
    </source>
</evidence>
<feature type="transmembrane region" description="Helical" evidence="1">
    <location>
        <begin position="435"/>
        <end position="456"/>
    </location>
</feature>
<dbReference type="EMBL" id="BAAAVS010000023">
    <property type="protein sequence ID" value="GAA3036105.1"/>
    <property type="molecule type" value="Genomic_DNA"/>
</dbReference>
<keyword evidence="1" id="KW-0812">Transmembrane</keyword>
<dbReference type="InterPro" id="IPR007484">
    <property type="entry name" value="Peptidase_M28"/>
</dbReference>
<feature type="transmembrane region" description="Helical" evidence="1">
    <location>
        <begin position="409"/>
        <end position="428"/>
    </location>
</feature>
<feature type="transmembrane region" description="Helical" evidence="1">
    <location>
        <begin position="462"/>
        <end position="479"/>
    </location>
</feature>
<evidence type="ECO:0000259" key="2">
    <source>
        <dbReference type="Pfam" id="PF04389"/>
    </source>
</evidence>